<reference evidence="7" key="1">
    <citation type="journal article" date="2008" name="Nature">
        <title>The amphioxus genome and the evolution of the chordate karyotype.</title>
        <authorList>
            <consortium name="US DOE Joint Genome Institute (JGI-PGF)"/>
            <person name="Putnam N.H."/>
            <person name="Butts T."/>
            <person name="Ferrier D.E.K."/>
            <person name="Furlong R.F."/>
            <person name="Hellsten U."/>
            <person name="Kawashima T."/>
            <person name="Robinson-Rechavi M."/>
            <person name="Shoguchi E."/>
            <person name="Terry A."/>
            <person name="Yu J.-K."/>
            <person name="Benito-Gutierrez E.L."/>
            <person name="Dubchak I."/>
            <person name="Garcia-Fernandez J."/>
            <person name="Gibson-Brown J.J."/>
            <person name="Grigoriev I.V."/>
            <person name="Horton A.C."/>
            <person name="de Jong P.J."/>
            <person name="Jurka J."/>
            <person name="Kapitonov V.V."/>
            <person name="Kohara Y."/>
            <person name="Kuroki Y."/>
            <person name="Lindquist E."/>
            <person name="Lucas S."/>
            <person name="Osoegawa K."/>
            <person name="Pennacchio L.A."/>
            <person name="Salamov A.A."/>
            <person name="Satou Y."/>
            <person name="Sauka-Spengler T."/>
            <person name="Schmutz J."/>
            <person name="Shin-I T."/>
            <person name="Toyoda A."/>
            <person name="Bronner-Fraser M."/>
            <person name="Fujiyama A."/>
            <person name="Holland L.Z."/>
            <person name="Holland P.W.H."/>
            <person name="Satoh N."/>
            <person name="Rokhsar D.S."/>
        </authorList>
    </citation>
    <scope>NUCLEOTIDE SEQUENCE [LARGE SCALE GENOMIC DNA]</scope>
    <source>
        <strain evidence="7">S238N-H82</strain>
        <tissue evidence="7">Testes</tissue>
    </source>
</reference>
<dbReference type="AlphaFoldDB" id="C3ZU72"/>
<evidence type="ECO:0000256" key="4">
    <source>
        <dbReference type="SAM" id="MobiDB-lite"/>
    </source>
</evidence>
<proteinExistence type="predicted"/>
<dbReference type="PANTHER" id="PTHR24104">
    <property type="entry name" value="E3 UBIQUITIN-PROTEIN LIGASE NHLRC1-RELATED"/>
    <property type="match status" value="1"/>
</dbReference>
<dbReference type="FunFam" id="1.10.533.10:FF:000087">
    <property type="entry name" value="Uncharacterized protein"/>
    <property type="match status" value="1"/>
</dbReference>
<feature type="compositionally biased region" description="Basic and acidic residues" evidence="4">
    <location>
        <begin position="597"/>
        <end position="618"/>
    </location>
</feature>
<dbReference type="PROSITE" id="PS50017">
    <property type="entry name" value="DEATH_DOMAIN"/>
    <property type="match status" value="1"/>
</dbReference>
<protein>
    <recommendedName>
        <fullName evidence="8">Death domain-containing protein</fullName>
    </recommendedName>
</protein>
<dbReference type="SUPFAM" id="SSF101898">
    <property type="entry name" value="NHL repeat"/>
    <property type="match status" value="1"/>
</dbReference>
<dbReference type="InParanoid" id="C3ZU72"/>
<dbReference type="GO" id="GO:0042981">
    <property type="term" value="P:regulation of apoptotic process"/>
    <property type="evidence" value="ECO:0007669"/>
    <property type="project" value="InterPro"/>
</dbReference>
<feature type="repeat" description="NHL" evidence="2">
    <location>
        <begin position="849"/>
        <end position="892"/>
    </location>
</feature>
<dbReference type="InterPro" id="IPR001258">
    <property type="entry name" value="NHL_repeat"/>
</dbReference>
<dbReference type="eggNOG" id="KOG2177">
    <property type="taxonomic scope" value="Eukaryota"/>
</dbReference>
<evidence type="ECO:0000256" key="1">
    <source>
        <dbReference type="ARBA" id="ARBA00022737"/>
    </source>
</evidence>
<sequence length="932" mass="104563">MADPVRERVTAADRRQFDFVQTLLRISDELTEDETTIIKLCCLHLIPKGQATQLRRAMDVFVKLIELDKIDRENLEFIEEILERIRRQDLIREVLQPFQPPNREIPENPDLQPEYPEHPSENLEVQPKNPELQPANSELQSENPELQPANSELQSENPELQSGTSLEGTTADAWWEVVPGDVQGYFDDVIEEVSNKWDDLARELGFNDNEIKVIQVSERDPDHRCREMLTRWRNREGRGATLQVMIQALKSIRETRTAESLEGNATSNIYVVLQGAMIQETLDHLKRCLTTLSGATRSQVKFRGYKKNKSILVHFSLPRENTAVLRHMAHHSDPRLVYMGVKSLQIDAEVPIKFQQEATLYDAKRQFPVDDIEVGCITRTKHQRAPQSWTRLSALNLFSDALPLHLQAAASLEYQGFSYSLVRALVQKDRLREHQMRQAIQNLRNAEVDSNTLRQKAEVDSNTIITLRSKLDITENRLKEALETIAVLEEKLQQAQEYAEKAAKQVTSHVTEYRGEKPPGGWPQEYRGEKPPGGWPQEYRGEKPPGGWPQEYRGEKPPGGWPQKYRGKKPPGGWSKEVEKADVESQTHLADPLDSTGRPEDVGDKAGEDPTVKEEDKTAAMQDSDSESDGRVEVLGTKAPEQERHTAGTEGAASGSTGELDQGVITFGGKGSEPGKFSYPRGVVVSPSNEIVVADLYNRRVQVHSTEGVYLRHFPTVVPGTGDKNMYPYDVCMDGSGTLWVVGDGETTDHVVQYSTDGTAMARFDMKKGYHFRGIAVDMRTNHILVTDAGDGAVHVFRPDGSLVRTVRYPRDGEITHPRYVTVDGEGNILVSDWDTHSVCVYDESGKFLFQFGGLGSGKGQLNGPLGICTDSSGHILVADYWNEGVQIFTRHGKFVHTVRTGFQPEGLAVGPEGRLVVTNDLNDIVTVYPSY</sequence>
<organism>
    <name type="scientific">Branchiostoma floridae</name>
    <name type="common">Florida lancelet</name>
    <name type="synonym">Amphioxus</name>
    <dbReference type="NCBI Taxonomy" id="7739"/>
    <lineage>
        <taxon>Eukaryota</taxon>
        <taxon>Metazoa</taxon>
        <taxon>Chordata</taxon>
        <taxon>Cephalochordata</taxon>
        <taxon>Leptocardii</taxon>
        <taxon>Amphioxiformes</taxon>
        <taxon>Branchiostomatidae</taxon>
        <taxon>Branchiostoma</taxon>
    </lineage>
</organism>
<dbReference type="PROSITE" id="PS50168">
    <property type="entry name" value="DED"/>
    <property type="match status" value="1"/>
</dbReference>
<keyword evidence="3" id="KW-0175">Coiled coil</keyword>
<dbReference type="FunFam" id="2.120.10.30:FF:000096">
    <property type="entry name" value="Uncharacterized protein"/>
    <property type="match status" value="1"/>
</dbReference>
<evidence type="ECO:0008006" key="8">
    <source>
        <dbReference type="Google" id="ProtNLM"/>
    </source>
</evidence>
<dbReference type="CDD" id="cd00045">
    <property type="entry name" value="DED"/>
    <property type="match status" value="1"/>
</dbReference>
<evidence type="ECO:0000313" key="7">
    <source>
        <dbReference type="EMBL" id="EEN43958.1"/>
    </source>
</evidence>
<dbReference type="CDD" id="cd01670">
    <property type="entry name" value="Death"/>
    <property type="match status" value="1"/>
</dbReference>
<feature type="repeat" description="NHL" evidence="2">
    <location>
        <begin position="773"/>
        <end position="800"/>
    </location>
</feature>
<dbReference type="InterPro" id="IPR011042">
    <property type="entry name" value="6-blade_b-propeller_TolB-like"/>
</dbReference>
<dbReference type="InterPro" id="IPR000488">
    <property type="entry name" value="Death_dom"/>
</dbReference>
<feature type="repeat" description="NHL" evidence="2">
    <location>
        <begin position="664"/>
        <end position="707"/>
    </location>
</feature>
<dbReference type="InterPro" id="IPR001875">
    <property type="entry name" value="DED_dom"/>
</dbReference>
<feature type="compositionally biased region" description="Polar residues" evidence="4">
    <location>
        <begin position="134"/>
        <end position="167"/>
    </location>
</feature>
<dbReference type="SMART" id="SM00031">
    <property type="entry name" value="DED"/>
    <property type="match status" value="1"/>
</dbReference>
<dbReference type="SMART" id="SM00005">
    <property type="entry name" value="DEATH"/>
    <property type="match status" value="1"/>
</dbReference>
<dbReference type="PROSITE" id="PS51125">
    <property type="entry name" value="NHL"/>
    <property type="match status" value="4"/>
</dbReference>
<feature type="domain" description="DED" evidence="6">
    <location>
        <begin position="18"/>
        <end position="96"/>
    </location>
</feature>
<dbReference type="STRING" id="7739.C3ZU72"/>
<name>C3ZU72_BRAFL</name>
<dbReference type="Pfam" id="PF00531">
    <property type="entry name" value="Death"/>
    <property type="match status" value="1"/>
</dbReference>
<dbReference type="Pfam" id="PF01335">
    <property type="entry name" value="DED"/>
    <property type="match status" value="1"/>
</dbReference>
<dbReference type="InterPro" id="IPR050952">
    <property type="entry name" value="TRIM-NHL_E3_ligases"/>
</dbReference>
<dbReference type="Pfam" id="PF13820">
    <property type="entry name" value="NCOA6_TRADD-N"/>
    <property type="match status" value="1"/>
</dbReference>
<feature type="domain" description="Death" evidence="5">
    <location>
        <begin position="196"/>
        <end position="265"/>
    </location>
</feature>
<gene>
    <name evidence="7" type="ORF">BRAFLDRAFT_87335</name>
</gene>
<feature type="region of interest" description="Disordered" evidence="4">
    <location>
        <begin position="98"/>
        <end position="167"/>
    </location>
</feature>
<dbReference type="EMBL" id="GG666681">
    <property type="protein sequence ID" value="EEN43958.1"/>
    <property type="molecule type" value="Genomic_DNA"/>
</dbReference>
<dbReference type="Gene3D" id="2.120.10.30">
    <property type="entry name" value="TolB, C-terminal domain"/>
    <property type="match status" value="1"/>
</dbReference>
<dbReference type="SUPFAM" id="SSF47986">
    <property type="entry name" value="DEATH domain"/>
    <property type="match status" value="2"/>
</dbReference>
<dbReference type="InterPro" id="IPR032715">
    <property type="entry name" value="NCOA6_TRADD-N"/>
</dbReference>
<feature type="coiled-coil region" evidence="3">
    <location>
        <begin position="436"/>
        <end position="505"/>
    </location>
</feature>
<dbReference type="Pfam" id="PF01436">
    <property type="entry name" value="NHL"/>
    <property type="match status" value="2"/>
</dbReference>
<feature type="compositionally biased region" description="Basic and acidic residues" evidence="4">
    <location>
        <begin position="576"/>
        <end position="585"/>
    </location>
</feature>
<feature type="repeat" description="NHL" evidence="2">
    <location>
        <begin position="810"/>
        <end position="845"/>
    </location>
</feature>
<dbReference type="GO" id="GO:0007165">
    <property type="term" value="P:signal transduction"/>
    <property type="evidence" value="ECO:0007669"/>
    <property type="project" value="InterPro"/>
</dbReference>
<dbReference type="PANTHER" id="PTHR24104:SF50">
    <property type="entry name" value="SMP-30_GLUCONOLACTONASE_LRE-LIKE REGION DOMAIN-CONTAINING PROTEIN"/>
    <property type="match status" value="1"/>
</dbReference>
<feature type="compositionally biased region" description="Low complexity" evidence="4">
    <location>
        <begin position="648"/>
        <end position="659"/>
    </location>
</feature>
<evidence type="ECO:0000256" key="2">
    <source>
        <dbReference type="PROSITE-ProRule" id="PRU00504"/>
    </source>
</evidence>
<evidence type="ECO:0000259" key="5">
    <source>
        <dbReference type="PROSITE" id="PS50017"/>
    </source>
</evidence>
<dbReference type="InterPro" id="IPR011029">
    <property type="entry name" value="DEATH-like_dom_sf"/>
</dbReference>
<evidence type="ECO:0000256" key="3">
    <source>
        <dbReference type="SAM" id="Coils"/>
    </source>
</evidence>
<accession>C3ZU72</accession>
<dbReference type="Gene3D" id="1.10.533.10">
    <property type="entry name" value="Death Domain, Fas"/>
    <property type="match status" value="2"/>
</dbReference>
<keyword evidence="1" id="KW-0677">Repeat</keyword>
<evidence type="ECO:0000259" key="6">
    <source>
        <dbReference type="PROSITE" id="PS50168"/>
    </source>
</evidence>
<feature type="region of interest" description="Disordered" evidence="4">
    <location>
        <begin position="509"/>
        <end position="660"/>
    </location>
</feature>